<dbReference type="RefSeq" id="WP_013106319.1">
    <property type="nucleotide sequence ID" value="NC_014145.1"/>
</dbReference>
<dbReference type="EMBL" id="CTRI01000030">
    <property type="protein sequence ID" value="CQR39095.1"/>
    <property type="molecule type" value="Genomic_DNA"/>
</dbReference>
<dbReference type="InterPro" id="IPR050706">
    <property type="entry name" value="Cyclic-di-GMP_PDE-like"/>
</dbReference>
<accession>D6CUQ7</accession>
<dbReference type="InterPro" id="IPR029787">
    <property type="entry name" value="Nucleotide_cyclase"/>
</dbReference>
<organism evidence="5 7">
    <name type="scientific">Thiomonas arsenitoxydans (strain DSM 22701 / CIP 110005 / 3As)</name>
    <dbReference type="NCBI Taxonomy" id="426114"/>
    <lineage>
        <taxon>Bacteria</taxon>
        <taxon>Pseudomonadati</taxon>
        <taxon>Pseudomonadota</taxon>
        <taxon>Betaproteobacteria</taxon>
        <taxon>Burkholderiales</taxon>
        <taxon>Thiomonas</taxon>
    </lineage>
</organism>
<dbReference type="SUPFAM" id="SSF55781">
    <property type="entry name" value="GAF domain-like"/>
    <property type="match status" value="3"/>
</dbReference>
<evidence type="ECO:0000256" key="2">
    <source>
        <dbReference type="ARBA" id="ARBA00029839"/>
    </source>
</evidence>
<dbReference type="InterPro" id="IPR044398">
    <property type="entry name" value="Globin-sensor_dom"/>
</dbReference>
<dbReference type="GO" id="GO:0020037">
    <property type="term" value="F:heme binding"/>
    <property type="evidence" value="ECO:0007669"/>
    <property type="project" value="InterPro"/>
</dbReference>
<dbReference type="Pfam" id="PF00990">
    <property type="entry name" value="GGDEF"/>
    <property type="match status" value="1"/>
</dbReference>
<dbReference type="GO" id="GO:0071111">
    <property type="term" value="F:cyclic-guanylate-specific phosphodiesterase activity"/>
    <property type="evidence" value="ECO:0007669"/>
    <property type="project" value="InterPro"/>
</dbReference>
<feature type="domain" description="GGDEF" evidence="4">
    <location>
        <begin position="686"/>
        <end position="825"/>
    </location>
</feature>
<dbReference type="InterPro" id="IPR043128">
    <property type="entry name" value="Rev_trsase/Diguanyl_cyclase"/>
</dbReference>
<dbReference type="InterPro" id="IPR012292">
    <property type="entry name" value="Globin/Proto"/>
</dbReference>
<reference key="1">
    <citation type="submission" date="2009-07" db="EMBL/GenBank/DDBJ databases">
        <authorList>
            <person name="Genoscope - CEA"/>
        </authorList>
    </citation>
    <scope>NUCLEOTIDE SEQUENCE</scope>
    <source>
        <strain>3As</strain>
    </source>
</reference>
<feature type="domain" description="EAL" evidence="3">
    <location>
        <begin position="1166"/>
        <end position="1418"/>
    </location>
</feature>
<reference evidence="5" key="3">
    <citation type="submission" date="2010-07" db="EMBL/GenBank/DDBJ databases">
        <authorList>
            <person name="Genoscope - CEA"/>
        </authorList>
    </citation>
    <scope>NUCLEOTIDE SEQUENCE</scope>
    <source>
        <strain evidence="5">3As</strain>
    </source>
</reference>
<dbReference type="EMBL" id="FP475956">
    <property type="protein sequence ID" value="CAZ89026.1"/>
    <property type="molecule type" value="Genomic_DNA"/>
</dbReference>
<dbReference type="CDD" id="cd01949">
    <property type="entry name" value="GGDEF"/>
    <property type="match status" value="1"/>
</dbReference>
<dbReference type="Gene3D" id="3.20.20.450">
    <property type="entry name" value="EAL domain"/>
    <property type="match status" value="1"/>
</dbReference>
<dbReference type="InterPro" id="IPR009050">
    <property type="entry name" value="Globin-like_sf"/>
</dbReference>
<dbReference type="Proteomes" id="UP000002372">
    <property type="component" value="Chromosome"/>
</dbReference>
<dbReference type="SUPFAM" id="SSF55073">
    <property type="entry name" value="Nucleotide cyclase"/>
    <property type="match status" value="1"/>
</dbReference>
<proteinExistence type="predicted"/>
<dbReference type="Gene3D" id="1.10.490.10">
    <property type="entry name" value="Globins"/>
    <property type="match status" value="1"/>
</dbReference>
<dbReference type="NCBIfam" id="TIGR00254">
    <property type="entry name" value="GGDEF"/>
    <property type="match status" value="1"/>
</dbReference>
<dbReference type="eggNOG" id="COG2203">
    <property type="taxonomic scope" value="Bacteria"/>
</dbReference>
<dbReference type="Pfam" id="PF13185">
    <property type="entry name" value="GAF_2"/>
    <property type="match status" value="2"/>
</dbReference>
<sequence length="1502" mass="165179">MPRTITQCVLRSRSLRGAVLLLPLLLLLAWIGGTEFNAYHATRDRIQQQAHTAAANLAGDIASRLQTQFTELQFAAVALLGPDADPAHPAPHVMQTLRRFMALHPSLYAFNIQSADGNTIVWSSQAQSSQPITGGAGFTSLPGDPDFLLGQDHFAARVGTHVLTMRYRVRGRGGATRYFVGTPYRLDQLLQPPSPHASHPWVLSVRDTRDGSLLGVVDHGQVRLAQPASLAHRSSDAVSAPIAGFPLRVQASWPAALALQTDARGAKLRWGFELGSLLLLILAWASIVRLLAQRERQVKLLHRMGDLQDFLAQVNQVAAESLDLDVFLQTVCDLAISRGQLALALVARPQESGLLTPVASAGKTAYLEGLVLCTDPGIPQGQGPSGQVWRHGGPVFNTSFDTPALAPWRQRAQALGLHASATLALHHHRARFGLLVLYRSDDVAFDTPMQSLLTELAEDVSRGLDRIAQRRQINRLKRQYQALMQTGDVLIHAHNERDLLARLCQQMTHDTAFHAVWIGRPDAQRQMQVLAQVGEGTEGLADLHIRLPQDGNGPLIVRAWLTQSTVFNNDHQADPQLAPWLEFLQRHRWASALATPVRRGGAIWAVLAFVSAERGVFDADTVTLCTRVGDLLGRGLDALDLRHQLAQQQSDEAYRARHDALTGLPNRFALEQHLPLAIERARRRGTHLAVGMIDLDDFKPVNDTFGHAAGDDLLRQLAARLRAQLRRPDLLTRLGGDEFVVILEDLDAETVMAQLQTALDRLHTAVETPFDLGEGWQATVGMTLGAALFPGDGQDADSLLRQADAAMYVAKAHKGDRARWWTLDASALQAAAPDDGQPLDAYGPQAQALLERHRAFWEATTDRFVASWYADMAAHPEMEAIVQTLEPAEFAQLKAHQTQHLRFLLDPGTAQQAIVSAAQHIGQVHALTGVTASMLLTMMRAYQRILAEQWLQSLSQPAQRSLLLHLLQSRLDDDVGAQLQAHTDTLSVLLAPLTSPLPDHSTPWAQVVRDEISMLARLPGILGVTLARPDAQGVLQLTHAVGTVPMDEVLAALRQVELISTIDPQSARGQALMARAWRSAEVEQTGAVWREPGLQPWTQFHHTYGVRSVAAVPVCDAQGRSQAVLALYGTYPNQFAATWMQQLLQGLRLRWQLMASRAASPTFFVPIAQAQQRRAALFDGGLRMWMQPIVDLRTGQAAKVEALARLQMPSGEWLSPGEFLPLLGVPELRRLFQEGLRQSLQAVKSWEDDGLIIDVSVNLPPSLLAEDAWPGKVQARLQDYALAPQRLTLELLETEALDRPEQQQTLMQLHALGVKLAIDDLGSGYSSLTRLRQWPISTLKIDQNLVRDVQRDPLRVLSMVAALVRLGRDLDTEVVVEGLETPGLIEMAQVLGAPYGQGYGLSRPMPSADLPARIRNFQLGNARQALQTALGALTYHWDYMHRDDSARPTALSACPLTAYLERCGLTGSALEQAHRQIHAGIDVQRNSEVLLQGLRERVRQGE</sequence>
<dbReference type="PANTHER" id="PTHR33121">
    <property type="entry name" value="CYCLIC DI-GMP PHOSPHODIESTERASE PDEF"/>
    <property type="match status" value="1"/>
</dbReference>
<reference evidence="7" key="2">
    <citation type="journal article" date="2010" name="PLoS Genet.">
        <title>Structure, function, and evolution of the Thiomonas spp. genome.</title>
        <authorList>
            <person name="Arsene-Ploetze F."/>
            <person name="Koechler S."/>
            <person name="Marchal M."/>
            <person name="Coppee J.Y."/>
            <person name="Chandler M."/>
            <person name="Bonnefoy V."/>
            <person name="Brochier-Armanet C."/>
            <person name="Barakat M."/>
            <person name="Barbe V."/>
            <person name="Battaglia-Brunet F."/>
            <person name="Bruneel O."/>
            <person name="Bryan C.G."/>
            <person name="Cleiss-Arnold J."/>
            <person name="Cruveiller S."/>
            <person name="Erhardt M."/>
            <person name="Heinrich-Salmeron A."/>
            <person name="Hommais F."/>
            <person name="Joulian C."/>
            <person name="Krin E."/>
            <person name="Lieutaud A."/>
            <person name="Lievremont D."/>
            <person name="Michel C."/>
            <person name="Muller D."/>
            <person name="Ortet P."/>
            <person name="Proux C."/>
            <person name="Siguier P."/>
            <person name="Roche D."/>
            <person name="Rouy Z."/>
            <person name="Salvignol G."/>
            <person name="Slyemi D."/>
            <person name="Talla E."/>
            <person name="Weiss S."/>
            <person name="Weissenbach J."/>
            <person name="Medigue C."/>
            <person name="Bertin P.N."/>
        </authorList>
    </citation>
    <scope>NUCLEOTIDE SEQUENCE [LARGE SCALE GENOMIC DNA]</scope>
    <source>
        <strain evidence="7">DSM 22701 / CIP 110005 / 3As</strain>
    </source>
</reference>
<evidence type="ECO:0000313" key="7">
    <source>
        <dbReference type="Proteomes" id="UP000002372"/>
    </source>
</evidence>
<dbReference type="PROSITE" id="PS50883">
    <property type="entry name" value="EAL"/>
    <property type="match status" value="1"/>
</dbReference>
<evidence type="ECO:0000259" key="4">
    <source>
        <dbReference type="PROSITE" id="PS50887"/>
    </source>
</evidence>
<dbReference type="InterPro" id="IPR003018">
    <property type="entry name" value="GAF"/>
</dbReference>
<dbReference type="PROSITE" id="PS50887">
    <property type="entry name" value="GGDEF"/>
    <property type="match status" value="1"/>
</dbReference>
<dbReference type="KEGG" id="thi:THI_2394"/>
<dbReference type="InterPro" id="IPR000160">
    <property type="entry name" value="GGDEF_dom"/>
</dbReference>
<protein>
    <recommendedName>
        <fullName evidence="1">Diguanylate cyclase DosC</fullName>
    </recommendedName>
    <alternativeName>
        <fullName evidence="2">Direct oxygen-sensing cyclase</fullName>
    </alternativeName>
</protein>
<dbReference type="InterPro" id="IPR029016">
    <property type="entry name" value="GAF-like_dom_sf"/>
</dbReference>
<dbReference type="InterPro" id="IPR001633">
    <property type="entry name" value="EAL_dom"/>
</dbReference>
<dbReference type="eggNOG" id="COG2200">
    <property type="taxonomic scope" value="Bacteria"/>
</dbReference>
<dbReference type="Pfam" id="PF00563">
    <property type="entry name" value="EAL"/>
    <property type="match status" value="1"/>
</dbReference>
<evidence type="ECO:0000313" key="8">
    <source>
        <dbReference type="Proteomes" id="UP000078599"/>
    </source>
</evidence>
<dbReference type="eggNOG" id="COG2199">
    <property type="taxonomic scope" value="Bacteria"/>
</dbReference>
<dbReference type="GO" id="GO:0019825">
    <property type="term" value="F:oxygen binding"/>
    <property type="evidence" value="ECO:0007669"/>
    <property type="project" value="InterPro"/>
</dbReference>
<dbReference type="CDD" id="cd14759">
    <property type="entry name" value="GS_GGDEF_2"/>
    <property type="match status" value="1"/>
</dbReference>
<reference evidence="6 8" key="4">
    <citation type="submission" date="2015-03" db="EMBL/GenBank/DDBJ databases">
        <authorList>
            <person name="Regsiter A."/>
            <person name="william w."/>
        </authorList>
    </citation>
    <scope>NUCLEOTIDE SEQUENCE [LARGE SCALE GENOMIC DNA]</scope>
    <source>
        <strain evidence="6 8">CB1</strain>
    </source>
</reference>
<dbReference type="SMART" id="SM00052">
    <property type="entry name" value="EAL"/>
    <property type="match status" value="1"/>
</dbReference>
<gene>
    <name evidence="5" type="ordered locus">THI_2394</name>
    <name evidence="6" type="ORF">THICB1_80139</name>
</gene>
<dbReference type="Pfam" id="PF11563">
    <property type="entry name" value="Protoglobin"/>
    <property type="match status" value="1"/>
</dbReference>
<dbReference type="Gene3D" id="3.30.70.270">
    <property type="match status" value="1"/>
</dbReference>
<evidence type="ECO:0000256" key="1">
    <source>
        <dbReference type="ARBA" id="ARBA00015125"/>
    </source>
</evidence>
<dbReference type="OrthoDB" id="9145761at2"/>
<dbReference type="SUPFAM" id="SSF141868">
    <property type="entry name" value="EAL domain-like"/>
    <property type="match status" value="1"/>
</dbReference>
<dbReference type="PANTHER" id="PTHR33121:SF70">
    <property type="entry name" value="SIGNALING PROTEIN YKOW"/>
    <property type="match status" value="1"/>
</dbReference>
<name>D6CUQ7_THIA3</name>
<dbReference type="CDD" id="cd01948">
    <property type="entry name" value="EAL"/>
    <property type="match status" value="1"/>
</dbReference>
<dbReference type="Proteomes" id="UP000078599">
    <property type="component" value="Unassembled WGS sequence"/>
</dbReference>
<evidence type="ECO:0000313" key="5">
    <source>
        <dbReference type="EMBL" id="CAZ89026.1"/>
    </source>
</evidence>
<keyword evidence="8" id="KW-1185">Reference proteome</keyword>
<dbReference type="HOGENOM" id="CLU_004308_0_0_4"/>
<dbReference type="SMART" id="SM00065">
    <property type="entry name" value="GAF"/>
    <property type="match status" value="2"/>
</dbReference>
<dbReference type="SMART" id="SM00267">
    <property type="entry name" value="GGDEF"/>
    <property type="match status" value="1"/>
</dbReference>
<dbReference type="Gene3D" id="3.30.450.40">
    <property type="match status" value="2"/>
</dbReference>
<evidence type="ECO:0000313" key="6">
    <source>
        <dbReference type="EMBL" id="CQR39095.1"/>
    </source>
</evidence>
<dbReference type="SUPFAM" id="SSF46458">
    <property type="entry name" value="Globin-like"/>
    <property type="match status" value="1"/>
</dbReference>
<dbReference type="InterPro" id="IPR035919">
    <property type="entry name" value="EAL_sf"/>
</dbReference>
<evidence type="ECO:0000259" key="3">
    <source>
        <dbReference type="PROSITE" id="PS50883"/>
    </source>
</evidence>